<organism evidence="8">
    <name type="scientific">uncultured Acidimicrobiales bacterium</name>
    <dbReference type="NCBI Taxonomy" id="310071"/>
    <lineage>
        <taxon>Bacteria</taxon>
        <taxon>Bacillati</taxon>
        <taxon>Actinomycetota</taxon>
        <taxon>Acidimicrobiia</taxon>
        <taxon>Acidimicrobiales</taxon>
        <taxon>environmental samples</taxon>
    </lineage>
</organism>
<evidence type="ECO:0000256" key="5">
    <source>
        <dbReference type="ARBA" id="ARBA00022777"/>
    </source>
</evidence>
<dbReference type="Pfam" id="PF06745">
    <property type="entry name" value="ATPase"/>
    <property type="match status" value="2"/>
</dbReference>
<evidence type="ECO:0000256" key="6">
    <source>
        <dbReference type="ARBA" id="ARBA00022801"/>
    </source>
</evidence>
<name>A0A6J4J6G0_9ACTN</name>
<keyword evidence="4" id="KW-0677">Repeat</keyword>
<dbReference type="AlphaFoldDB" id="A0A6J4J6G0"/>
<evidence type="ECO:0000256" key="3">
    <source>
        <dbReference type="ARBA" id="ARBA00022679"/>
    </source>
</evidence>
<dbReference type="InterPro" id="IPR014774">
    <property type="entry name" value="KaiC-like_dom"/>
</dbReference>
<reference evidence="8" key="1">
    <citation type="submission" date="2020-02" db="EMBL/GenBank/DDBJ databases">
        <authorList>
            <person name="Meier V. D."/>
        </authorList>
    </citation>
    <scope>NUCLEOTIDE SEQUENCE</scope>
    <source>
        <strain evidence="8">AVDCRST_MAG10</strain>
    </source>
</reference>
<evidence type="ECO:0000256" key="4">
    <source>
        <dbReference type="ARBA" id="ARBA00022737"/>
    </source>
</evidence>
<dbReference type="InterPro" id="IPR010624">
    <property type="entry name" value="KaiC_dom"/>
</dbReference>
<evidence type="ECO:0000259" key="7">
    <source>
        <dbReference type="PROSITE" id="PS51146"/>
    </source>
</evidence>
<keyword evidence="2" id="KW-0597">Phosphoprotein</keyword>
<dbReference type="EC" id="2.7.11.1" evidence="1"/>
<keyword evidence="5" id="KW-0418">Kinase</keyword>
<accession>A0A6J4J6G0</accession>
<dbReference type="GO" id="GO:0016787">
    <property type="term" value="F:hydrolase activity"/>
    <property type="evidence" value="ECO:0007669"/>
    <property type="project" value="UniProtKB-KW"/>
</dbReference>
<dbReference type="PROSITE" id="PS51146">
    <property type="entry name" value="KAIC"/>
    <property type="match status" value="2"/>
</dbReference>
<evidence type="ECO:0000256" key="1">
    <source>
        <dbReference type="ARBA" id="ARBA00012513"/>
    </source>
</evidence>
<dbReference type="SMART" id="SM00382">
    <property type="entry name" value="AAA"/>
    <property type="match status" value="2"/>
</dbReference>
<dbReference type="NCBIfam" id="NF006799">
    <property type="entry name" value="PRK09302.1"/>
    <property type="match status" value="1"/>
</dbReference>
<dbReference type="EMBL" id="CADCTB010000198">
    <property type="protein sequence ID" value="CAA9270144.1"/>
    <property type="molecule type" value="Genomic_DNA"/>
</dbReference>
<feature type="domain" description="KaiC" evidence="7">
    <location>
        <begin position="12"/>
        <end position="250"/>
    </location>
</feature>
<dbReference type="PRINTS" id="PR01874">
    <property type="entry name" value="DNAREPAIRADA"/>
</dbReference>
<dbReference type="GO" id="GO:0005524">
    <property type="term" value="F:ATP binding"/>
    <property type="evidence" value="ECO:0007669"/>
    <property type="project" value="InterPro"/>
</dbReference>
<dbReference type="PIRSF" id="PIRSF039117">
    <property type="entry name" value="KaiC"/>
    <property type="match status" value="1"/>
</dbReference>
<keyword evidence="3" id="KW-0808">Transferase</keyword>
<dbReference type="InterPro" id="IPR003593">
    <property type="entry name" value="AAA+_ATPase"/>
</dbReference>
<dbReference type="InterPro" id="IPR030665">
    <property type="entry name" value="KaiC"/>
</dbReference>
<proteinExistence type="predicted"/>
<keyword evidence="6" id="KW-0378">Hydrolase</keyword>
<evidence type="ECO:0000256" key="2">
    <source>
        <dbReference type="ARBA" id="ARBA00022553"/>
    </source>
</evidence>
<feature type="domain" description="KaiC" evidence="7">
    <location>
        <begin position="251"/>
        <end position="480"/>
    </location>
</feature>
<protein>
    <recommendedName>
        <fullName evidence="1">non-specific serine/threonine protein kinase</fullName>
        <ecNumber evidence="1">2.7.11.1</ecNumber>
    </recommendedName>
</protein>
<dbReference type="InterPro" id="IPR027417">
    <property type="entry name" value="P-loop_NTPase"/>
</dbReference>
<dbReference type="InterPro" id="IPR051347">
    <property type="entry name" value="Circadian_clock_KaiC-rel"/>
</dbReference>
<evidence type="ECO:0000313" key="8">
    <source>
        <dbReference type="EMBL" id="CAA9270144.1"/>
    </source>
</evidence>
<gene>
    <name evidence="8" type="ORF">AVDCRST_MAG10-3227</name>
</gene>
<dbReference type="SUPFAM" id="SSF52540">
    <property type="entry name" value="P-loop containing nucleoside triphosphate hydrolases"/>
    <property type="match status" value="2"/>
</dbReference>
<sequence>MTSTRPAPTPLAHCPTGIAGLDEITSGGLPRGRTTLLAGGPGCGKTLLATQFLVRGAEIGEPGVFLAFEETAEELTTNVASLGWDLDGLVADGKLVVDHVKVERERIDQTGDYDLEGLFIRIGFAIDEVGAKRVVLDTLEVLFSALDDTARLRAEMRRLFSWLKTRGVTAIVTAERGEGTLTRHGLEEYVADCVISVDHRVTDQLAVRRIRIVKQRGSAHGTNEYPFVIDEGGLSVVPVTSFQLDHPAGTDVVSTGIPDLDAMLGGGGWYKGSTTLISGESGTGKTTFAAAFADAACRRGERCLYLAFEESGPQLVRNMASVGMALEQWTEKGLLRIHASRPTQIGLERHLTTVYQQVEAHQPDVVVIDPITDFTSLGTATDVKVMLMRIVDYLKARRVTGVFTSLMHQGGSDDPTISSLIDNWVQLRNLETEAQRDRGVFVQKARGMSHSNQIRELVLTDGGIRLLEVIAGPDGVLTGRARARSTTDSRAGT</sequence>
<dbReference type="Gene3D" id="3.40.50.300">
    <property type="entry name" value="P-loop containing nucleotide triphosphate hydrolases"/>
    <property type="match status" value="2"/>
</dbReference>
<dbReference type="GO" id="GO:0004674">
    <property type="term" value="F:protein serine/threonine kinase activity"/>
    <property type="evidence" value="ECO:0007669"/>
    <property type="project" value="UniProtKB-EC"/>
</dbReference>
<dbReference type="PANTHER" id="PTHR42926:SF1">
    <property type="entry name" value="CIRCADIAN CLOCK OSCILLATOR PROTEIN KAIC 1"/>
    <property type="match status" value="1"/>
</dbReference>
<dbReference type="PANTHER" id="PTHR42926">
    <property type="match status" value="1"/>
</dbReference>